<sequence length="113" mass="12506">MKKKSALFILSVLLVAAAARTGALLGGWTPIKDLNDPHVKEIGQFAVAEYNKQSKADLKFQSVVKGESQVVAGINYRLILTAIDGTATNKYEAVVWEKSWEHFRNLTSFKPVK</sequence>
<proteinExistence type="predicted"/>
<dbReference type="Proteomes" id="UP001164539">
    <property type="component" value="Chromosome 13"/>
</dbReference>
<protein>
    <submittedName>
        <fullName evidence="1">Cysteine proteinase inhibitor</fullName>
    </submittedName>
</protein>
<evidence type="ECO:0000313" key="1">
    <source>
        <dbReference type="EMBL" id="KAJ4704048.1"/>
    </source>
</evidence>
<name>A0ACC1X0D3_MELAZ</name>
<organism evidence="1 2">
    <name type="scientific">Melia azedarach</name>
    <name type="common">Chinaberry tree</name>
    <dbReference type="NCBI Taxonomy" id="155640"/>
    <lineage>
        <taxon>Eukaryota</taxon>
        <taxon>Viridiplantae</taxon>
        <taxon>Streptophyta</taxon>
        <taxon>Embryophyta</taxon>
        <taxon>Tracheophyta</taxon>
        <taxon>Spermatophyta</taxon>
        <taxon>Magnoliopsida</taxon>
        <taxon>eudicotyledons</taxon>
        <taxon>Gunneridae</taxon>
        <taxon>Pentapetalae</taxon>
        <taxon>rosids</taxon>
        <taxon>malvids</taxon>
        <taxon>Sapindales</taxon>
        <taxon>Meliaceae</taxon>
        <taxon>Melia</taxon>
    </lineage>
</organism>
<gene>
    <name evidence="1" type="ORF">OWV82_023865</name>
</gene>
<dbReference type="EMBL" id="CM051406">
    <property type="protein sequence ID" value="KAJ4704048.1"/>
    <property type="molecule type" value="Genomic_DNA"/>
</dbReference>
<comment type="caution">
    <text evidence="1">The sequence shown here is derived from an EMBL/GenBank/DDBJ whole genome shotgun (WGS) entry which is preliminary data.</text>
</comment>
<evidence type="ECO:0000313" key="2">
    <source>
        <dbReference type="Proteomes" id="UP001164539"/>
    </source>
</evidence>
<keyword evidence="2" id="KW-1185">Reference proteome</keyword>
<reference evidence="1 2" key="1">
    <citation type="journal article" date="2023" name="Science">
        <title>Complex scaffold remodeling in plant triterpene biosynthesis.</title>
        <authorList>
            <person name="De La Pena R."/>
            <person name="Hodgson H."/>
            <person name="Liu J.C."/>
            <person name="Stephenson M.J."/>
            <person name="Martin A.C."/>
            <person name="Owen C."/>
            <person name="Harkess A."/>
            <person name="Leebens-Mack J."/>
            <person name="Jimenez L.E."/>
            <person name="Osbourn A."/>
            <person name="Sattely E.S."/>
        </authorList>
    </citation>
    <scope>NUCLEOTIDE SEQUENCE [LARGE SCALE GENOMIC DNA]</scope>
    <source>
        <strain evidence="2">cv. JPN11</strain>
        <tissue evidence="1">Leaf</tissue>
    </source>
</reference>
<accession>A0ACC1X0D3</accession>